<keyword evidence="4" id="KW-0812">Transmembrane</keyword>
<keyword evidence="8" id="KW-1185">Reference proteome</keyword>
<feature type="signal peptide" evidence="5">
    <location>
        <begin position="1"/>
        <end position="27"/>
    </location>
</feature>
<evidence type="ECO:0000313" key="7">
    <source>
        <dbReference type="EMBL" id="KAK3238374.1"/>
    </source>
</evidence>
<dbReference type="Proteomes" id="UP001190700">
    <property type="component" value="Unassembled WGS sequence"/>
</dbReference>
<evidence type="ECO:0000256" key="2">
    <source>
        <dbReference type="ARBA" id="ARBA00023276"/>
    </source>
</evidence>
<dbReference type="PANTHER" id="PTHR47199:SF2">
    <property type="entry name" value="PHOTOSYSTEM II STABILITY_ASSEMBLY FACTOR HCF136, CHLOROPLASTIC"/>
    <property type="match status" value="1"/>
</dbReference>
<evidence type="ECO:0000256" key="1">
    <source>
        <dbReference type="ARBA" id="ARBA00022531"/>
    </source>
</evidence>
<evidence type="ECO:0000256" key="3">
    <source>
        <dbReference type="SAM" id="MobiDB-lite"/>
    </source>
</evidence>
<reference evidence="7 8" key="1">
    <citation type="journal article" date="2015" name="Genome Biol. Evol.">
        <title>Comparative Genomics of a Bacterivorous Green Alga Reveals Evolutionary Causalities and Consequences of Phago-Mixotrophic Mode of Nutrition.</title>
        <authorList>
            <person name="Burns J.A."/>
            <person name="Paasch A."/>
            <person name="Narechania A."/>
            <person name="Kim E."/>
        </authorList>
    </citation>
    <scope>NUCLEOTIDE SEQUENCE [LARGE SCALE GENOMIC DNA]</scope>
    <source>
        <strain evidence="7 8">PLY_AMNH</strain>
    </source>
</reference>
<evidence type="ECO:0000256" key="4">
    <source>
        <dbReference type="SAM" id="Phobius"/>
    </source>
</evidence>
<proteinExistence type="predicted"/>
<accession>A0AAE0ES60</accession>
<dbReference type="SUPFAM" id="SSF49899">
    <property type="entry name" value="Concanavalin A-like lectins/glucanases"/>
    <property type="match status" value="1"/>
</dbReference>
<dbReference type="InterPro" id="IPR028203">
    <property type="entry name" value="PSII_CF48-like_dom"/>
</dbReference>
<feature type="transmembrane region" description="Helical" evidence="4">
    <location>
        <begin position="812"/>
        <end position="833"/>
    </location>
</feature>
<evidence type="ECO:0000313" key="8">
    <source>
        <dbReference type="Proteomes" id="UP001190700"/>
    </source>
</evidence>
<feature type="domain" description="Photosynthesis system II assembly factor Ycf48/Hcf136-like" evidence="6">
    <location>
        <begin position="195"/>
        <end position="293"/>
    </location>
</feature>
<keyword evidence="4" id="KW-0472">Membrane</keyword>
<dbReference type="InterPro" id="IPR015943">
    <property type="entry name" value="WD40/YVTN_repeat-like_dom_sf"/>
</dbReference>
<dbReference type="Gene3D" id="2.130.10.10">
    <property type="entry name" value="YVTN repeat-like/Quinoprotein amine dehydrogenase"/>
    <property type="match status" value="2"/>
</dbReference>
<keyword evidence="2" id="KW-0604">Photosystem II</keyword>
<keyword evidence="4" id="KW-1133">Transmembrane helix</keyword>
<dbReference type="GO" id="GO:0009523">
    <property type="term" value="C:photosystem II"/>
    <property type="evidence" value="ECO:0007669"/>
    <property type="project" value="UniProtKB-KW"/>
</dbReference>
<dbReference type="EMBL" id="LGRX02034236">
    <property type="protein sequence ID" value="KAK3238374.1"/>
    <property type="molecule type" value="Genomic_DNA"/>
</dbReference>
<dbReference type="InterPro" id="IPR013320">
    <property type="entry name" value="ConA-like_dom_sf"/>
</dbReference>
<keyword evidence="5" id="KW-0732">Signal</keyword>
<feature type="compositionally biased region" description="Polar residues" evidence="3">
    <location>
        <begin position="706"/>
        <end position="716"/>
    </location>
</feature>
<gene>
    <name evidence="7" type="ORF">CYMTET_51610</name>
</gene>
<protein>
    <recommendedName>
        <fullName evidence="6">Photosynthesis system II assembly factor Ycf48/Hcf136-like domain-containing protein</fullName>
    </recommendedName>
</protein>
<evidence type="ECO:0000259" key="6">
    <source>
        <dbReference type="Pfam" id="PF14870"/>
    </source>
</evidence>
<evidence type="ECO:0000256" key="5">
    <source>
        <dbReference type="SAM" id="SignalP"/>
    </source>
</evidence>
<feature type="region of interest" description="Disordered" evidence="3">
    <location>
        <begin position="678"/>
        <end position="796"/>
    </location>
</feature>
<dbReference type="Pfam" id="PF14870">
    <property type="entry name" value="PSII_BNR"/>
    <property type="match status" value="2"/>
</dbReference>
<dbReference type="AlphaFoldDB" id="A0AAE0ES60"/>
<feature type="domain" description="Photosynthesis system II assembly factor Ycf48/Hcf136-like" evidence="6">
    <location>
        <begin position="34"/>
        <end position="167"/>
    </location>
</feature>
<keyword evidence="1" id="KW-0602">Photosynthesis</keyword>
<dbReference type="SUPFAM" id="SSF110296">
    <property type="entry name" value="Oligoxyloglucan reducing end-specific cellobiohydrolase"/>
    <property type="match status" value="2"/>
</dbReference>
<feature type="compositionally biased region" description="Pro residues" evidence="3">
    <location>
        <begin position="736"/>
        <end position="793"/>
    </location>
</feature>
<feature type="chain" id="PRO_5042188263" description="Photosynthesis system II assembly factor Ycf48/Hcf136-like domain-containing protein" evidence="5">
    <location>
        <begin position="28"/>
        <end position="890"/>
    </location>
</feature>
<name>A0AAE0ES60_9CHLO</name>
<feature type="region of interest" description="Disordered" evidence="3">
    <location>
        <begin position="858"/>
        <end position="880"/>
    </location>
</feature>
<feature type="compositionally biased region" description="Polar residues" evidence="3">
    <location>
        <begin position="724"/>
        <end position="734"/>
    </location>
</feature>
<sequence length="890" mass="96560">MDASRELTVRHLFIFAIVSTLCPPCSPSHSDDKFVPWVTLSSGTEVALYHVEFLNSVQGWVVGEADTVLQTNDGGWTWSSFSTGLGSDQAWRSASFSNMDSGWLAGDSGRLMYTSDGGATWAHVSTGSSFTLYSVEVVSSTTIVAVGAEGIILRSVDSGSTWSSEVVPDNRDLYDVHFLSDGFYGTLYRTTDAGASWTVSATGTGNALLAVYFIDANIGWAVGSGGLILHSVDGGVTWQLQSSCTEVYDLYTIRLDATGSFGFTMGQDGVVCKTESGGATWSVYSANEQSQGSKLYSAAIIGTSNVWGVAKTPGVSGWCLEFDGVDDYLLMPFVSDIRSITMWVYKTTDQPMPYGNPIYFLDARYSVFEGYFGNSIMGDIWANGTMYVNSTQVPVAWDNIPTDGWGHVHIEAAFPFSDDLNVMSRVHSGAADHFPGCLKGRLSEIYYWDRTLTQEIIDIIFTGFNQVPRWGLMGFWALEEGQGNFMFDSTAINNLAFAIHSPRWFLYLPTVENIMGISMWMWMDSSQRYHHDTDDHLYLLDARYGAEAGYFAINEPVHFWYRMYVDDVEVAVTWLSIPTDSWGYLHLEPTVAFTDDINIFSRAAGGDGSYARGCLKGRIAEVFLWDHYLDDYARTVLIGGFDHLAHGGCLGAWIMEEGSGSFTIDISLQQSPAALLNSPEASIASPPPKPSPSPKPMFPHQVRATGPTSAISNPSLKSPRRLLGSSTSATTSITPSSPPPPPILLGLLPPPPPPPAPPPSPPPPRPSPPPPRPPFPPCPPSPPLPPPSPPPYSPFEIVESEGEGNKYDVVDLILGITVASGGAIFIVSMIYFANHFIFGTASVEEELAMMEMPLEGTSNAVMPTNPNPPSTPTRPSSMSVVRAAKVAPEL</sequence>
<organism evidence="7 8">
    <name type="scientific">Cymbomonas tetramitiformis</name>
    <dbReference type="NCBI Taxonomy" id="36881"/>
    <lineage>
        <taxon>Eukaryota</taxon>
        <taxon>Viridiplantae</taxon>
        <taxon>Chlorophyta</taxon>
        <taxon>Pyramimonadophyceae</taxon>
        <taxon>Pyramimonadales</taxon>
        <taxon>Pyramimonadaceae</taxon>
        <taxon>Cymbomonas</taxon>
    </lineage>
</organism>
<dbReference type="PANTHER" id="PTHR47199">
    <property type="entry name" value="PHOTOSYSTEM II STABILITY/ASSEMBLY FACTOR HCF136, CHLOROPLASTIC"/>
    <property type="match status" value="1"/>
</dbReference>
<comment type="caution">
    <text evidence="7">The sequence shown here is derived from an EMBL/GenBank/DDBJ whole genome shotgun (WGS) entry which is preliminary data.</text>
</comment>
<dbReference type="GO" id="GO:0015979">
    <property type="term" value="P:photosynthesis"/>
    <property type="evidence" value="ECO:0007669"/>
    <property type="project" value="UniProtKB-KW"/>
</dbReference>
<feature type="compositionally biased region" description="Pro residues" evidence="3">
    <location>
        <begin position="685"/>
        <end position="697"/>
    </location>
</feature>